<protein>
    <submittedName>
        <fullName evidence="1">Transposase</fullName>
    </submittedName>
</protein>
<accession>A0AAX3ZZ19</accession>
<dbReference type="InterPro" id="IPR002514">
    <property type="entry name" value="Transposase_8"/>
</dbReference>
<reference evidence="1" key="1">
    <citation type="submission" date="2023-08" db="EMBL/GenBank/DDBJ databases">
        <title>Isolation and Characterization of Rhodococcus erythropolis MGMM8.</title>
        <authorList>
            <person name="Diabankana R.G.C."/>
            <person name="Afordoanyi D.M."/>
            <person name="Validov S.Z."/>
        </authorList>
    </citation>
    <scope>NUCLEOTIDE SEQUENCE</scope>
    <source>
        <strain evidence="1">MGMM8</strain>
        <plasmid evidence="1">pMGMM8_4</plasmid>
    </source>
</reference>
<sequence>MGGGVMMGRRRYSEDFRTRCLAMVEELLAERGSSREEVVVSVATAMGMPVTTLRNWVREERGPARAGVVPADSELVVRQLEQKVRDLVLANRHLNELAGS</sequence>
<evidence type="ECO:0000313" key="2">
    <source>
        <dbReference type="Proteomes" id="UP001230933"/>
    </source>
</evidence>
<proteinExistence type="predicted"/>
<dbReference type="AlphaFoldDB" id="A0AAX3ZZ19"/>
<dbReference type="GO" id="GO:0003677">
    <property type="term" value="F:DNA binding"/>
    <property type="evidence" value="ECO:0007669"/>
    <property type="project" value="InterPro"/>
</dbReference>
<organism evidence="1 2">
    <name type="scientific">Rhodococcus erythropolis</name>
    <name type="common">Arthrobacter picolinophilus</name>
    <dbReference type="NCBI Taxonomy" id="1833"/>
    <lineage>
        <taxon>Bacteria</taxon>
        <taxon>Bacillati</taxon>
        <taxon>Actinomycetota</taxon>
        <taxon>Actinomycetes</taxon>
        <taxon>Mycobacteriales</taxon>
        <taxon>Nocardiaceae</taxon>
        <taxon>Rhodococcus</taxon>
        <taxon>Rhodococcus erythropolis group</taxon>
    </lineage>
</organism>
<dbReference type="InterPro" id="IPR009057">
    <property type="entry name" value="Homeodomain-like_sf"/>
</dbReference>
<dbReference type="Pfam" id="PF01527">
    <property type="entry name" value="HTH_Tnp_1"/>
    <property type="match status" value="1"/>
</dbReference>
<dbReference type="Gene3D" id="1.10.10.10">
    <property type="entry name" value="Winged helix-like DNA-binding domain superfamily/Winged helix DNA-binding domain"/>
    <property type="match status" value="1"/>
</dbReference>
<evidence type="ECO:0000313" key="1">
    <source>
        <dbReference type="EMBL" id="WMN02150.1"/>
    </source>
</evidence>
<dbReference type="RefSeq" id="WP_030537258.1">
    <property type="nucleotide sequence ID" value="NZ_CP032404.1"/>
</dbReference>
<dbReference type="InterPro" id="IPR036388">
    <property type="entry name" value="WH-like_DNA-bd_sf"/>
</dbReference>
<dbReference type="GO" id="GO:0004803">
    <property type="term" value="F:transposase activity"/>
    <property type="evidence" value="ECO:0007669"/>
    <property type="project" value="InterPro"/>
</dbReference>
<keyword evidence="1" id="KW-0614">Plasmid</keyword>
<dbReference type="GO" id="GO:0006313">
    <property type="term" value="P:DNA transposition"/>
    <property type="evidence" value="ECO:0007669"/>
    <property type="project" value="InterPro"/>
</dbReference>
<name>A0AAX3ZZ19_RHOER</name>
<dbReference type="EMBL" id="CP133194">
    <property type="protein sequence ID" value="WMN02150.1"/>
    <property type="molecule type" value="Genomic_DNA"/>
</dbReference>
<gene>
    <name evidence="1" type="ORF">QIE55_33400</name>
</gene>
<geneLocation type="plasmid" evidence="1 2">
    <name>pMGMM8_4</name>
</geneLocation>
<dbReference type="Proteomes" id="UP001230933">
    <property type="component" value="Plasmid pMGMM8_4"/>
</dbReference>
<dbReference type="SUPFAM" id="SSF46689">
    <property type="entry name" value="Homeodomain-like"/>
    <property type="match status" value="1"/>
</dbReference>